<dbReference type="SUPFAM" id="SSF52113">
    <property type="entry name" value="BRCT domain"/>
    <property type="match status" value="1"/>
</dbReference>
<dbReference type="Proteomes" id="UP001055200">
    <property type="component" value="Chromosome"/>
</dbReference>
<dbReference type="Gene3D" id="3.30.420.10">
    <property type="entry name" value="Ribonuclease H-like superfamily/Ribonuclease H"/>
    <property type="match status" value="1"/>
</dbReference>
<protein>
    <submittedName>
        <fullName evidence="5">DEDDh family exonuclease</fullName>
    </submittedName>
</protein>
<keyword evidence="2" id="KW-0378">Hydrolase</keyword>
<dbReference type="CDD" id="cd06127">
    <property type="entry name" value="DEDDh"/>
    <property type="match status" value="1"/>
</dbReference>
<dbReference type="GO" id="GO:0004527">
    <property type="term" value="F:exonuclease activity"/>
    <property type="evidence" value="ECO:0007669"/>
    <property type="project" value="UniProtKB-KW"/>
</dbReference>
<dbReference type="InterPro" id="IPR012337">
    <property type="entry name" value="RNaseH-like_sf"/>
</dbReference>
<proteinExistence type="predicted"/>
<feature type="domain" description="Exonuclease" evidence="4">
    <location>
        <begin position="17"/>
        <end position="182"/>
    </location>
</feature>
<evidence type="ECO:0000259" key="4">
    <source>
        <dbReference type="SMART" id="SM00479"/>
    </source>
</evidence>
<sequence length="331" mass="35376">MAAVTGWGRPPGDPGCGWAVLDVETSGFRPDRARVLSIAVLALDGDGQVERSVVSLLDPGVDPGPTHVHGLTAEMLAGAPRFGDIVGEVADLLHGRTLVAHNAPFDYAFLTAEAELVGAALPVDTVMCTVDLARRLELGVDNLRLQTLAAHLQVAQAKAHDAFDDALVLSRVLDPMLRRARERDVWLPVRPVSRQRWPNGHITHTALEPLKKWAARQPGPFANPGRYVPGRPLVQGMRVALSAACARRHDELVERLVHAGLAYSDTVDPQTSLVLCNEARPAQGKGFAAAELGVPLLSDREFLTALTAVAPGTAVEQFRDTTPAAVQGALF</sequence>
<dbReference type="EMBL" id="CP092365">
    <property type="protein sequence ID" value="ULN52937.1"/>
    <property type="molecule type" value="Genomic_DNA"/>
</dbReference>
<dbReference type="SMART" id="SM00479">
    <property type="entry name" value="EXOIII"/>
    <property type="match status" value="1"/>
</dbReference>
<evidence type="ECO:0000313" key="5">
    <source>
        <dbReference type="EMBL" id="ULN52937.1"/>
    </source>
</evidence>
<dbReference type="NCBIfam" id="TIGR00573">
    <property type="entry name" value="dnaq"/>
    <property type="match status" value="1"/>
</dbReference>
<dbReference type="InterPro" id="IPR006054">
    <property type="entry name" value="DnaQ"/>
</dbReference>
<name>A0ABY3U0D5_9MYCO</name>
<dbReference type="InterPro" id="IPR013520">
    <property type="entry name" value="Ribonucl_H"/>
</dbReference>
<evidence type="ECO:0000256" key="1">
    <source>
        <dbReference type="ARBA" id="ARBA00022722"/>
    </source>
</evidence>
<dbReference type="InterPro" id="IPR036397">
    <property type="entry name" value="RNaseH_sf"/>
</dbReference>
<gene>
    <name evidence="5" type="ORF">MIU77_00640</name>
</gene>
<keyword evidence="1" id="KW-0540">Nuclease</keyword>
<dbReference type="Pfam" id="PF00929">
    <property type="entry name" value="RNase_T"/>
    <property type="match status" value="1"/>
</dbReference>
<evidence type="ECO:0000256" key="3">
    <source>
        <dbReference type="ARBA" id="ARBA00022839"/>
    </source>
</evidence>
<organism evidence="5 6">
    <name type="scientific">Mycolicibacillus parakoreensis</name>
    <dbReference type="NCBI Taxonomy" id="1069221"/>
    <lineage>
        <taxon>Bacteria</taxon>
        <taxon>Bacillati</taxon>
        <taxon>Actinomycetota</taxon>
        <taxon>Actinomycetes</taxon>
        <taxon>Mycobacteriales</taxon>
        <taxon>Mycobacteriaceae</taxon>
        <taxon>Mycolicibacillus</taxon>
    </lineage>
</organism>
<dbReference type="PANTHER" id="PTHR30231:SF4">
    <property type="entry name" value="PROTEIN NEN2"/>
    <property type="match status" value="1"/>
</dbReference>
<reference evidence="5" key="1">
    <citation type="submission" date="2022-08" db="EMBL/GenBank/DDBJ databases">
        <title>Complete genome sequence of 14 non-tuberculosis mycobacteria type-strains.</title>
        <authorList>
            <person name="Igarashi Y."/>
            <person name="Osugi A."/>
            <person name="Mitarai S."/>
        </authorList>
    </citation>
    <scope>NUCLEOTIDE SEQUENCE</scope>
    <source>
        <strain evidence="5">DSM 45575</strain>
    </source>
</reference>
<accession>A0ABY3U0D5</accession>
<evidence type="ECO:0000256" key="2">
    <source>
        <dbReference type="ARBA" id="ARBA00022801"/>
    </source>
</evidence>
<dbReference type="NCBIfam" id="NF004719">
    <property type="entry name" value="PRK06063.1"/>
    <property type="match status" value="1"/>
</dbReference>
<keyword evidence="6" id="KW-1185">Reference proteome</keyword>
<evidence type="ECO:0000313" key="6">
    <source>
        <dbReference type="Proteomes" id="UP001055200"/>
    </source>
</evidence>
<dbReference type="PANTHER" id="PTHR30231">
    <property type="entry name" value="DNA POLYMERASE III SUBUNIT EPSILON"/>
    <property type="match status" value="1"/>
</dbReference>
<dbReference type="SUPFAM" id="SSF53098">
    <property type="entry name" value="Ribonuclease H-like"/>
    <property type="match status" value="1"/>
</dbReference>
<keyword evidence="3 5" id="KW-0269">Exonuclease</keyword>
<dbReference type="InterPro" id="IPR036420">
    <property type="entry name" value="BRCT_dom_sf"/>
</dbReference>